<dbReference type="GO" id="GO:0005886">
    <property type="term" value="C:plasma membrane"/>
    <property type="evidence" value="ECO:0007669"/>
    <property type="project" value="UniProtKB-SubCell"/>
</dbReference>
<evidence type="ECO:0000256" key="4">
    <source>
        <dbReference type="ARBA" id="ARBA00022692"/>
    </source>
</evidence>
<feature type="transmembrane region" description="Helical" evidence="7">
    <location>
        <begin position="65"/>
        <end position="85"/>
    </location>
</feature>
<feature type="transmembrane region" description="Helical" evidence="7">
    <location>
        <begin position="253"/>
        <end position="275"/>
    </location>
</feature>
<dbReference type="PATRIC" id="fig|1462.6.peg.2741"/>
<gene>
    <name evidence="9" type="ORF">LG52_2452</name>
</gene>
<organism evidence="9 10">
    <name type="scientific">Geobacillus kaustophilus</name>
    <dbReference type="NCBI Taxonomy" id="1462"/>
    <lineage>
        <taxon>Bacteria</taxon>
        <taxon>Bacillati</taxon>
        <taxon>Bacillota</taxon>
        <taxon>Bacilli</taxon>
        <taxon>Bacillales</taxon>
        <taxon>Anoxybacillaceae</taxon>
        <taxon>Geobacillus</taxon>
        <taxon>Geobacillus thermoleovorans group</taxon>
    </lineage>
</organism>
<dbReference type="PROSITE" id="PS50928">
    <property type="entry name" value="ABC_TM1"/>
    <property type="match status" value="1"/>
</dbReference>
<feature type="transmembrane region" description="Helical" evidence="7">
    <location>
        <begin position="12"/>
        <end position="31"/>
    </location>
</feature>
<dbReference type="InterPro" id="IPR035906">
    <property type="entry name" value="MetI-like_sf"/>
</dbReference>
<dbReference type="InterPro" id="IPR000515">
    <property type="entry name" value="MetI-like"/>
</dbReference>
<evidence type="ECO:0000256" key="2">
    <source>
        <dbReference type="ARBA" id="ARBA00022448"/>
    </source>
</evidence>
<reference evidence="9 10" key="1">
    <citation type="submission" date="2015-01" db="EMBL/GenBank/DDBJ databases">
        <authorList>
            <person name="Filippidou S."/>
            <person name="Jeanneret N."/>
            <person name="Russel-Delif L."/>
            <person name="Junier T."/>
            <person name="Wunderlin T."/>
            <person name="Molina V."/>
            <person name="Johnson S.L."/>
            <person name="Davenport K.W."/>
            <person name="Chain P.S."/>
            <person name="Dorador C."/>
            <person name="Junier P."/>
        </authorList>
    </citation>
    <scope>NUCLEOTIDE SEQUENCE [LARGE SCALE GENOMIC DNA]</scope>
    <source>
        <strain evidence="9 10">Et7/4</strain>
    </source>
</reference>
<feature type="transmembrane region" description="Helical" evidence="7">
    <location>
        <begin position="197"/>
        <end position="216"/>
    </location>
</feature>
<dbReference type="AlphaFoldDB" id="A0A0D8BTH1"/>
<dbReference type="PANTHER" id="PTHR30183">
    <property type="entry name" value="MOLYBDENUM TRANSPORT SYSTEM PERMEASE PROTEIN MODB"/>
    <property type="match status" value="1"/>
</dbReference>
<dbReference type="Pfam" id="PF00528">
    <property type="entry name" value="BPD_transp_1"/>
    <property type="match status" value="1"/>
</dbReference>
<accession>A0A0D8BTH1</accession>
<keyword evidence="6 7" id="KW-0472">Membrane</keyword>
<comment type="similarity">
    <text evidence="7">Belongs to the binding-protein-dependent transport system permease family.</text>
</comment>
<evidence type="ECO:0000256" key="7">
    <source>
        <dbReference type="RuleBase" id="RU363032"/>
    </source>
</evidence>
<dbReference type="CDD" id="cd06261">
    <property type="entry name" value="TM_PBP2"/>
    <property type="match status" value="1"/>
</dbReference>
<dbReference type="Gene3D" id="1.10.3720.10">
    <property type="entry name" value="MetI-like"/>
    <property type="match status" value="1"/>
</dbReference>
<feature type="domain" description="ABC transmembrane type-1" evidence="8">
    <location>
        <begin position="59"/>
        <end position="274"/>
    </location>
</feature>
<feature type="transmembrane region" description="Helical" evidence="7">
    <location>
        <begin position="97"/>
        <end position="117"/>
    </location>
</feature>
<evidence type="ECO:0000259" key="8">
    <source>
        <dbReference type="PROSITE" id="PS50928"/>
    </source>
</evidence>
<evidence type="ECO:0000256" key="3">
    <source>
        <dbReference type="ARBA" id="ARBA00022475"/>
    </source>
</evidence>
<evidence type="ECO:0000313" key="9">
    <source>
        <dbReference type="EMBL" id="KJE27471.1"/>
    </source>
</evidence>
<dbReference type="Proteomes" id="UP000032522">
    <property type="component" value="Unassembled WGS sequence"/>
</dbReference>
<protein>
    <submittedName>
        <fullName evidence="9">Binding--dependent transport system inner membrane component family protein</fullName>
    </submittedName>
</protein>
<dbReference type="RefSeq" id="WP_035066425.1">
    <property type="nucleotide sequence ID" value="NZ_JYBP01000003.1"/>
</dbReference>
<keyword evidence="5 7" id="KW-1133">Transmembrane helix</keyword>
<dbReference type="SUPFAM" id="SSF161098">
    <property type="entry name" value="MetI-like"/>
    <property type="match status" value="1"/>
</dbReference>
<evidence type="ECO:0000256" key="5">
    <source>
        <dbReference type="ARBA" id="ARBA00022989"/>
    </source>
</evidence>
<evidence type="ECO:0000256" key="1">
    <source>
        <dbReference type="ARBA" id="ARBA00004651"/>
    </source>
</evidence>
<sequence>MKLFGKSNLLFLLPPFILTIALVGYGVIMAISESIHKNEQLTFQYYVDVFANDIFIASLNYSLSIAFVSTFFSIFIGLLITRWLYRCWKNDFLKIVYWIPMLFPHFVWGYMMVLLFSQTGWFSSLVYNIGIIHKPNEFPVIINDSHGIGIIITYVLKETPFVILMLLPAYHQLNHQLSSVVRTLGGKEWDVFKTVEWPWIMPILFETSIIVFSFILSAYEVPYLLGTTYPKMISLLVYEWFFEGDWSNRPKAFAAMLSVTMFIFSIMMAYTSLLIKKRYHMMKGNGKV</sequence>
<dbReference type="GO" id="GO:0055085">
    <property type="term" value="P:transmembrane transport"/>
    <property type="evidence" value="ECO:0007669"/>
    <property type="project" value="InterPro"/>
</dbReference>
<evidence type="ECO:0000313" key="10">
    <source>
        <dbReference type="Proteomes" id="UP000032522"/>
    </source>
</evidence>
<comment type="subcellular location">
    <subcellularLocation>
        <location evidence="1 7">Cell membrane</location>
        <topology evidence="1 7">Multi-pass membrane protein</topology>
    </subcellularLocation>
</comment>
<keyword evidence="4 7" id="KW-0812">Transmembrane</keyword>
<name>A0A0D8BTH1_GEOKU</name>
<proteinExistence type="inferred from homology"/>
<dbReference type="PANTHER" id="PTHR30183:SF3">
    <property type="entry name" value="MOLYBDENUM TRANSPORT SYSTEM PERMEASE PROTEIN MODB"/>
    <property type="match status" value="1"/>
</dbReference>
<comment type="caution">
    <text evidence="9">The sequence shown here is derived from an EMBL/GenBank/DDBJ whole genome shotgun (WGS) entry which is preliminary data.</text>
</comment>
<keyword evidence="2 7" id="KW-0813">Transport</keyword>
<keyword evidence="3" id="KW-1003">Cell membrane</keyword>
<dbReference type="OrthoDB" id="9785836at2"/>
<evidence type="ECO:0000256" key="6">
    <source>
        <dbReference type="ARBA" id="ARBA00023136"/>
    </source>
</evidence>
<dbReference type="EMBL" id="JYBP01000003">
    <property type="protein sequence ID" value="KJE27471.1"/>
    <property type="molecule type" value="Genomic_DNA"/>
</dbReference>